<proteinExistence type="predicted"/>
<dbReference type="Pfam" id="PF00805">
    <property type="entry name" value="Pentapeptide"/>
    <property type="match status" value="1"/>
</dbReference>
<dbReference type="InterPro" id="IPR055440">
    <property type="entry name" value="Beta-prop_WDR90_4th"/>
</dbReference>
<dbReference type="InterPro" id="IPR007111">
    <property type="entry name" value="NACHT_NTPase"/>
</dbReference>
<dbReference type="Pfam" id="PF23948">
    <property type="entry name" value="ARM_5"/>
    <property type="match status" value="1"/>
</dbReference>
<dbReference type="PROSITE" id="PS50082">
    <property type="entry name" value="WD_REPEATS_2"/>
    <property type="match status" value="15"/>
</dbReference>
<evidence type="ECO:0000256" key="1">
    <source>
        <dbReference type="ARBA" id="ARBA00022574"/>
    </source>
</evidence>
<dbReference type="OrthoDB" id="538223at2759"/>
<reference evidence="8" key="1">
    <citation type="submission" date="2021-11" db="EMBL/GenBank/DDBJ databases">
        <authorList>
            <person name="Herlambang A."/>
            <person name="Guo Y."/>
            <person name="Takashima Y."/>
            <person name="Nishizawa T."/>
        </authorList>
    </citation>
    <scope>NUCLEOTIDE SEQUENCE</scope>
    <source>
        <strain evidence="8">E1425</strain>
    </source>
</reference>
<gene>
    <name evidence="8" type="ORF">EMPS_11062</name>
</gene>
<feature type="repeat" description="WD" evidence="3">
    <location>
        <begin position="1437"/>
        <end position="1473"/>
    </location>
</feature>
<dbReference type="SUPFAM" id="SSF141571">
    <property type="entry name" value="Pentapeptide repeat-like"/>
    <property type="match status" value="1"/>
</dbReference>
<dbReference type="InterPro" id="IPR027417">
    <property type="entry name" value="P-loop_NTPase"/>
</dbReference>
<evidence type="ECO:0000259" key="6">
    <source>
        <dbReference type="Pfam" id="PF23342"/>
    </source>
</evidence>
<feature type="repeat" description="WD" evidence="3">
    <location>
        <begin position="1748"/>
        <end position="1776"/>
    </location>
</feature>
<dbReference type="Gene3D" id="2.130.10.10">
    <property type="entry name" value="YVTN repeat-like/Quinoprotein amine dehydrogenase"/>
    <property type="match status" value="5"/>
</dbReference>
<feature type="domain" description="Arm-like repeat" evidence="7">
    <location>
        <begin position="141"/>
        <end position="484"/>
    </location>
</feature>
<feature type="repeat" description="WD" evidence="3">
    <location>
        <begin position="1649"/>
        <end position="1690"/>
    </location>
</feature>
<feature type="region of interest" description="Disordered" evidence="4">
    <location>
        <begin position="1"/>
        <end position="64"/>
    </location>
</feature>
<dbReference type="Pfam" id="PF05729">
    <property type="entry name" value="NACHT"/>
    <property type="match status" value="1"/>
</dbReference>
<feature type="repeat" description="WD" evidence="3">
    <location>
        <begin position="1229"/>
        <end position="1270"/>
    </location>
</feature>
<feature type="repeat" description="WD" evidence="3">
    <location>
        <begin position="1521"/>
        <end position="1562"/>
    </location>
</feature>
<dbReference type="Gene3D" id="3.40.50.300">
    <property type="entry name" value="P-loop containing nucleotide triphosphate hydrolases"/>
    <property type="match status" value="1"/>
</dbReference>
<dbReference type="CDD" id="cd00200">
    <property type="entry name" value="WD40"/>
    <property type="match status" value="3"/>
</dbReference>
<protein>
    <recommendedName>
        <fullName evidence="10">NACHT domain-containing protein</fullName>
    </recommendedName>
</protein>
<feature type="repeat" description="WD" evidence="3">
    <location>
        <begin position="1395"/>
        <end position="1429"/>
    </location>
</feature>
<dbReference type="InterPro" id="IPR001646">
    <property type="entry name" value="5peptide_repeat"/>
</dbReference>
<reference evidence="8" key="2">
    <citation type="journal article" date="2022" name="Microbiol. Resour. Announc.">
        <title>Whole-Genome Sequence of Entomortierella parvispora E1425, a Mucoromycotan Fungus Associated with Burkholderiaceae-Related Endosymbiotic Bacteria.</title>
        <authorList>
            <person name="Herlambang A."/>
            <person name="Guo Y."/>
            <person name="Takashima Y."/>
            <person name="Narisawa K."/>
            <person name="Ohta H."/>
            <person name="Nishizawa T."/>
        </authorList>
    </citation>
    <scope>NUCLEOTIDE SEQUENCE</scope>
    <source>
        <strain evidence="8">E1425</strain>
    </source>
</reference>
<dbReference type="PROSITE" id="PS00678">
    <property type="entry name" value="WD_REPEATS_1"/>
    <property type="match status" value="10"/>
</dbReference>
<dbReference type="SUPFAM" id="SSF50978">
    <property type="entry name" value="WD40 repeat-like"/>
    <property type="match status" value="2"/>
</dbReference>
<organism evidence="8 9">
    <name type="scientific">Entomortierella parvispora</name>
    <dbReference type="NCBI Taxonomy" id="205924"/>
    <lineage>
        <taxon>Eukaryota</taxon>
        <taxon>Fungi</taxon>
        <taxon>Fungi incertae sedis</taxon>
        <taxon>Mucoromycota</taxon>
        <taxon>Mortierellomycotina</taxon>
        <taxon>Mortierellomycetes</taxon>
        <taxon>Mortierellales</taxon>
        <taxon>Mortierellaceae</taxon>
        <taxon>Entomortierella</taxon>
    </lineage>
</organism>
<dbReference type="PROSITE" id="PS00675">
    <property type="entry name" value="SIGMA54_INTERACT_1"/>
    <property type="match status" value="1"/>
</dbReference>
<evidence type="ECO:0000256" key="2">
    <source>
        <dbReference type="ARBA" id="ARBA00022737"/>
    </source>
</evidence>
<evidence type="ECO:0000256" key="4">
    <source>
        <dbReference type="SAM" id="MobiDB-lite"/>
    </source>
</evidence>
<evidence type="ECO:0000313" key="8">
    <source>
        <dbReference type="EMBL" id="GJJ78703.1"/>
    </source>
</evidence>
<dbReference type="InterPro" id="IPR011047">
    <property type="entry name" value="Quinoprotein_ADH-like_sf"/>
</dbReference>
<feature type="repeat" description="WD" evidence="3">
    <location>
        <begin position="1271"/>
        <end position="1303"/>
    </location>
</feature>
<feature type="repeat" description="WD" evidence="3">
    <location>
        <begin position="1607"/>
        <end position="1639"/>
    </location>
</feature>
<feature type="repeat" description="WD" evidence="3">
    <location>
        <begin position="1691"/>
        <end position="1732"/>
    </location>
</feature>
<dbReference type="InterPro" id="IPR036322">
    <property type="entry name" value="WD40_repeat_dom_sf"/>
</dbReference>
<dbReference type="PRINTS" id="PR00320">
    <property type="entry name" value="GPROTEINBRPT"/>
</dbReference>
<dbReference type="Pfam" id="PF23342">
    <property type="entry name" value="WDR90_beta-prop_4th"/>
    <property type="match status" value="1"/>
</dbReference>
<feature type="repeat" description="WD" evidence="3">
    <location>
        <begin position="1187"/>
        <end position="1228"/>
    </location>
</feature>
<dbReference type="PROSITE" id="PS50294">
    <property type="entry name" value="WD_REPEATS_REGION"/>
    <property type="match status" value="13"/>
</dbReference>
<dbReference type="InterPro" id="IPR019775">
    <property type="entry name" value="WD40_repeat_CS"/>
</dbReference>
<dbReference type="InterPro" id="IPR056251">
    <property type="entry name" value="Arm_rpt_dom"/>
</dbReference>
<feature type="repeat" description="WD" evidence="3">
    <location>
        <begin position="1572"/>
        <end position="1606"/>
    </location>
</feature>
<name>A0A9P3HLI0_9FUNG</name>
<keyword evidence="1 3" id="KW-0853">WD repeat</keyword>
<feature type="repeat" description="WD" evidence="3">
    <location>
        <begin position="1479"/>
        <end position="1520"/>
    </location>
</feature>
<dbReference type="PANTHER" id="PTHR19848:SF8">
    <property type="entry name" value="F-BOX AND WD REPEAT DOMAIN CONTAINING 7"/>
    <property type="match status" value="1"/>
</dbReference>
<keyword evidence="2" id="KW-0677">Repeat</keyword>
<dbReference type="SMART" id="SM00320">
    <property type="entry name" value="WD40"/>
    <property type="match status" value="15"/>
</dbReference>
<dbReference type="PANTHER" id="PTHR19848">
    <property type="entry name" value="WD40 REPEAT PROTEIN"/>
    <property type="match status" value="1"/>
</dbReference>
<feature type="domain" description="NACHT" evidence="5">
    <location>
        <begin position="602"/>
        <end position="767"/>
    </location>
</feature>
<evidence type="ECO:0000313" key="9">
    <source>
        <dbReference type="Proteomes" id="UP000827284"/>
    </source>
</evidence>
<dbReference type="SUPFAM" id="SSF52540">
    <property type="entry name" value="P-loop containing nucleoside triphosphate hydrolases"/>
    <property type="match status" value="1"/>
</dbReference>
<evidence type="ECO:0008006" key="10">
    <source>
        <dbReference type="Google" id="ProtNLM"/>
    </source>
</evidence>
<feature type="compositionally biased region" description="Low complexity" evidence="4">
    <location>
        <begin position="1"/>
        <end position="14"/>
    </location>
</feature>
<dbReference type="InterPro" id="IPR015943">
    <property type="entry name" value="WD40/YVTN_repeat-like_dom_sf"/>
</dbReference>
<dbReference type="EMBL" id="BQFW01000015">
    <property type="protein sequence ID" value="GJJ78703.1"/>
    <property type="molecule type" value="Genomic_DNA"/>
</dbReference>
<dbReference type="Pfam" id="PF00400">
    <property type="entry name" value="WD40"/>
    <property type="match status" value="10"/>
</dbReference>
<dbReference type="InterPro" id="IPR025662">
    <property type="entry name" value="Sigma_54_int_dom_ATP-bd_1"/>
</dbReference>
<feature type="domain" description="WDR90 4th beta-propeller" evidence="6">
    <location>
        <begin position="1236"/>
        <end position="1369"/>
    </location>
</feature>
<evidence type="ECO:0000259" key="5">
    <source>
        <dbReference type="Pfam" id="PF05729"/>
    </source>
</evidence>
<evidence type="ECO:0000259" key="7">
    <source>
        <dbReference type="Pfam" id="PF23948"/>
    </source>
</evidence>
<dbReference type="Proteomes" id="UP000827284">
    <property type="component" value="Unassembled WGS sequence"/>
</dbReference>
<dbReference type="InterPro" id="IPR001680">
    <property type="entry name" value="WD40_rpt"/>
</dbReference>
<dbReference type="Gene3D" id="2.160.20.80">
    <property type="entry name" value="E3 ubiquitin-protein ligase SopA"/>
    <property type="match status" value="1"/>
</dbReference>
<keyword evidence="9" id="KW-1185">Reference proteome</keyword>
<accession>A0A9P3HLI0</accession>
<dbReference type="SUPFAM" id="SSF50998">
    <property type="entry name" value="Quinoprotein alcohol dehydrogenase-like"/>
    <property type="match status" value="1"/>
</dbReference>
<evidence type="ECO:0000256" key="3">
    <source>
        <dbReference type="PROSITE-ProRule" id="PRU00221"/>
    </source>
</evidence>
<feature type="repeat" description="WD" evidence="3">
    <location>
        <begin position="1145"/>
        <end position="1186"/>
    </location>
</feature>
<sequence>MKKSTPPSSPSNDTSETKKKSRFSFFSSKKTTKPAKGGKEQAVAPIPSPPLSPPSVSKGKSTSSPSKIVQISTISQGIFPQNIPRVEYMSSMAKIGGRVEDTVQLVYSRDLLIKASTIGATPTPPMLSAAQLEWTQEMEGHPLEKEYLYQLTGQMINKFIAHPSKDTETIREIVLLSPVLDKEQYRSLMNCFLLEFQHNSLIKVELVRGMTQLIQSASIGYLKADDLVEILRIIRTRQQDHKLDEYLFYLTLAVSKVLNAMVDDKVEGLDRVHEHEPLLKLLSGLRNKQDPFLKFQALYAFQALQWVPNDETKLHCGLRHFAGVVSGVVKISGVIQMDFQGFLGGLKDIQQEVSDIYDFVSSGWEDAKTLIEDGKGLFDSVKNGLGLGRSRPWYITLRGAERLARTGHLADLNELISTAPCREDPLFLWGICQILGEIAIDPTWGKVTRSQAIQFLGEIYTSMEGSKTHQDVQRWVLTILQTLTDLRGNLAFSSPGDEEAVRGQARALLQKLDSERITAFPLLYPLRSQEPLPKSSALLKEVNDNPDLELVLDRLRRQCWNSYNRDAIYIQALAKSSLHASEDKAIPLRERATDFIKSKAEVLLILGDSGSGKSMFNKRLEYDLWNEYKAGGQIPLLIDLKIIERPDKDLIQQHLQHLGFSPEHIQELKLSQRPVILICDGYDECNQWVNIHTENHLNKKSHWMNVKLVISCRSQLLKPNYRSYFEPRAADRYNRAKTRTLELFEEAVIVPFEKEQIKEYIDQYTKAQQTESCGEQAVWTTDQYLEQLSKMPHLMDMVKNPFLLKLMLDTLPSISVSGQDLSAITRVQLYDEYVVQLLSLALDRLFDQRSKMSQAKLDAFEMVENRFVESGIRFSRKLADYIFKEHGRINGVEYPPAEDEGETWKDEFFGPKHEATILRESSPLVYRKKVYQFQHRSILEYFFSCLMFTPELTPLHGAESIRPYFGFAPSLSSDPSSIASHPFGLHDLVSEPSIIGFLAERVLQSTVFEAQLQDIIRLSKKDSRLSQAASNAITILVQAGVRFDEADLRGVQIPGADLSNGRFDSAQLQGANLTGVSLRGVWMRQANLSDAKMSDVHFGEWPYLQEETGTICCAYSPDEKACAVLLGNGIANIYDSSTWEKICTVQGYPGNITDLVYSPNSHQIALRSAEESVGLWNAQTGEPGPTLQGHPRSVVFLMYSPSGHAVATASLDCTVRLWDPLTGNCFATLSGHEAPVSSIVFSLDGQRIVTSSEDKTLRLWDAQTNELVAVLSGHTDRVLCAAFSPDSQQLVSGSEDQTLRLWNGQTGAPGSVLKGHSSLVTLAMFSPDGQQILSGSKDDTLRLWNAQTGTPVSVLTGHTDAVTCMAYCGEQIASGSVDKTVRLWDAQTGAPGAVLNGHSRGITRVVYSPVSQRITSTSWDQTVRMWDVQHGVVHAVNSCHTASVTSVIYSPDGQQVASGSSDQTVRLWNAQTGAPGPVLSGHSAPISNVVFSPDGEQVASSSWDTTIRLWDAKSGTSGPVLSGHEGPVTSVVFSPVGHQLASSSWDSTVRLWNSKTGESGHVLSGHAPYTFITCLAYSSNGQHVVSGGVDSTVRVWDTQSGTPEHVLSGHDSAITSVVFSPNGQWIASSSEDKTVRLWDAITGVPGPVLTGHTDFVQRVVYSPDGTQLASISLDKTLRLWDAHTGEASHVMNGHESDPMIHAYSPDGLQIASGGADNTVRLWDVKSGQSLSVIESFHGPVNAIAWKSSPNGTYFATGSEDNSVCVWQAVKKNSQQEDHPHVRLRWSRAENALVLTNASIEGVQGLSASNLQLLRQRGADGAPAEAGKE</sequence>
<comment type="caution">
    <text evidence="8">The sequence shown here is derived from an EMBL/GenBank/DDBJ whole genome shotgun (WGS) entry which is preliminary data.</text>
</comment>
<feature type="repeat" description="WD" evidence="3">
    <location>
        <begin position="1313"/>
        <end position="1354"/>
    </location>
</feature>
<feature type="repeat" description="WD" evidence="3">
    <location>
        <begin position="1355"/>
        <end position="1394"/>
    </location>
</feature>
<feature type="compositionally biased region" description="Low complexity" evidence="4">
    <location>
        <begin position="54"/>
        <end position="64"/>
    </location>
</feature>
<dbReference type="InterPro" id="IPR020472">
    <property type="entry name" value="WD40_PAC1"/>
</dbReference>